<gene>
    <name evidence="2" type="ORF">AC578_8845</name>
</gene>
<proteinExistence type="predicted"/>
<dbReference type="OrthoDB" id="4149149at2759"/>
<protein>
    <submittedName>
        <fullName evidence="2">Uncharacterized protein</fullName>
    </submittedName>
</protein>
<feature type="region of interest" description="Disordered" evidence="1">
    <location>
        <begin position="1"/>
        <end position="33"/>
    </location>
</feature>
<dbReference type="EMBL" id="LFZN01000135">
    <property type="protein sequence ID" value="KXS97713.1"/>
    <property type="molecule type" value="Genomic_DNA"/>
</dbReference>
<evidence type="ECO:0000313" key="2">
    <source>
        <dbReference type="EMBL" id="KXS97713.1"/>
    </source>
</evidence>
<keyword evidence="3" id="KW-1185">Reference proteome</keyword>
<dbReference type="AlphaFoldDB" id="A0A139H5G2"/>
<dbReference type="Proteomes" id="UP000070133">
    <property type="component" value="Unassembled WGS sequence"/>
</dbReference>
<comment type="caution">
    <text evidence="2">The sequence shown here is derived from an EMBL/GenBank/DDBJ whole genome shotgun (WGS) entry which is preliminary data.</text>
</comment>
<organism evidence="2 3">
    <name type="scientific">Pseudocercospora eumusae</name>
    <dbReference type="NCBI Taxonomy" id="321146"/>
    <lineage>
        <taxon>Eukaryota</taxon>
        <taxon>Fungi</taxon>
        <taxon>Dikarya</taxon>
        <taxon>Ascomycota</taxon>
        <taxon>Pezizomycotina</taxon>
        <taxon>Dothideomycetes</taxon>
        <taxon>Dothideomycetidae</taxon>
        <taxon>Mycosphaerellales</taxon>
        <taxon>Mycosphaerellaceae</taxon>
        <taxon>Pseudocercospora</taxon>
    </lineage>
</organism>
<evidence type="ECO:0000313" key="3">
    <source>
        <dbReference type="Proteomes" id="UP000070133"/>
    </source>
</evidence>
<evidence type="ECO:0000256" key="1">
    <source>
        <dbReference type="SAM" id="MobiDB-lite"/>
    </source>
</evidence>
<reference evidence="2 3" key="1">
    <citation type="submission" date="2015-07" db="EMBL/GenBank/DDBJ databases">
        <title>Comparative genomics of the Sigatoka disease complex on banana suggests a link between parallel evolutionary changes in Pseudocercospora fijiensis and Pseudocercospora eumusae and increased virulence on the banana host.</title>
        <authorList>
            <person name="Chang T.-C."/>
            <person name="Salvucci A."/>
            <person name="Crous P.W."/>
            <person name="Stergiopoulos I."/>
        </authorList>
    </citation>
    <scope>NUCLEOTIDE SEQUENCE [LARGE SCALE GENOMIC DNA]</scope>
    <source>
        <strain evidence="2 3">CBS 114824</strain>
    </source>
</reference>
<accession>A0A139H5G2</accession>
<name>A0A139H5G2_9PEZI</name>
<sequence length="417" mass="47871">MAPPHTETAMTGKSSMPPPPPPPATHGERPKKRVRLCQDAQPSITVREMDDISTALEVDHMILDYLVYQAINTCLDHQHASRFEKGASPVESSIVQVNEFLQLFQHRYSSYRFYLDFRFRQQLLQLVTLVTQRLVKTSITPPKASLQAMRDRNKARAVEWIGRDDSRLPTANYDVAPFKNELPLSIKKLEHNRAQLLDSLDLPPEDHDYEDAFFGTNAFVSLLDILPLFMRVSARCHYIFNYNNLTSQWMQLAADWMLQACLEQYLVCGEEGSDAIDEAFAWGYRERDKDADETKVQVSDDPFDSMYDEEDVQRWETIRRHALAKLFPAVDKNKERDCCLVWHLGAINVTNPVTTLYTNLTEYLRSLSEAIEKPILAQLETGQIVGMSKEETRNFLRECGLDVAKFYKASMDAPDGH</sequence>